<evidence type="ECO:0000313" key="8">
    <source>
        <dbReference type="Proteomes" id="UP001597169"/>
    </source>
</evidence>
<evidence type="ECO:0000256" key="3">
    <source>
        <dbReference type="ARBA" id="ARBA00022989"/>
    </source>
</evidence>
<keyword evidence="3 5" id="KW-1133">Transmembrane helix</keyword>
<dbReference type="InterPro" id="IPR007016">
    <property type="entry name" value="O-antigen_ligase-rel_domated"/>
</dbReference>
<keyword evidence="2 5" id="KW-0812">Transmembrane</keyword>
<protein>
    <submittedName>
        <fullName evidence="7">O-antigen ligase family protein</fullName>
    </submittedName>
</protein>
<dbReference type="PANTHER" id="PTHR37422">
    <property type="entry name" value="TEICHURONIC ACID BIOSYNTHESIS PROTEIN TUAE"/>
    <property type="match status" value="1"/>
</dbReference>
<feature type="transmembrane region" description="Helical" evidence="5">
    <location>
        <begin position="370"/>
        <end position="388"/>
    </location>
</feature>
<feature type="domain" description="O-antigen ligase-related" evidence="6">
    <location>
        <begin position="184"/>
        <end position="325"/>
    </location>
</feature>
<gene>
    <name evidence="7" type="ORF">ACFQ3J_13780</name>
</gene>
<dbReference type="RefSeq" id="WP_251582166.1">
    <property type="nucleotide sequence ID" value="NZ_JBHTKX010000001.1"/>
</dbReference>
<keyword evidence="4 5" id="KW-0472">Membrane</keyword>
<evidence type="ECO:0000256" key="1">
    <source>
        <dbReference type="ARBA" id="ARBA00004141"/>
    </source>
</evidence>
<feature type="transmembrane region" description="Helical" evidence="5">
    <location>
        <begin position="153"/>
        <end position="170"/>
    </location>
</feature>
<evidence type="ECO:0000313" key="7">
    <source>
        <dbReference type="EMBL" id="MFD1129240.1"/>
    </source>
</evidence>
<feature type="transmembrane region" description="Helical" evidence="5">
    <location>
        <begin position="312"/>
        <end position="335"/>
    </location>
</feature>
<dbReference type="Pfam" id="PF04932">
    <property type="entry name" value="Wzy_C"/>
    <property type="match status" value="1"/>
</dbReference>
<dbReference type="Proteomes" id="UP001597169">
    <property type="component" value="Unassembled WGS sequence"/>
</dbReference>
<feature type="transmembrane region" description="Helical" evidence="5">
    <location>
        <begin position="57"/>
        <end position="73"/>
    </location>
</feature>
<name>A0ABW3Q596_9BACL</name>
<feature type="transmembrane region" description="Helical" evidence="5">
    <location>
        <begin position="110"/>
        <end position="133"/>
    </location>
</feature>
<proteinExistence type="predicted"/>
<keyword evidence="8" id="KW-1185">Reference proteome</keyword>
<feature type="transmembrane region" description="Helical" evidence="5">
    <location>
        <begin position="199"/>
        <end position="219"/>
    </location>
</feature>
<evidence type="ECO:0000256" key="4">
    <source>
        <dbReference type="ARBA" id="ARBA00023136"/>
    </source>
</evidence>
<evidence type="ECO:0000256" key="5">
    <source>
        <dbReference type="SAM" id="Phobius"/>
    </source>
</evidence>
<reference evidence="8" key="1">
    <citation type="journal article" date="2019" name="Int. J. Syst. Evol. Microbiol.">
        <title>The Global Catalogue of Microorganisms (GCM) 10K type strain sequencing project: providing services to taxonomists for standard genome sequencing and annotation.</title>
        <authorList>
            <consortium name="The Broad Institute Genomics Platform"/>
            <consortium name="The Broad Institute Genome Sequencing Center for Infectious Disease"/>
            <person name="Wu L."/>
            <person name="Ma J."/>
        </authorList>
    </citation>
    <scope>NUCLEOTIDE SEQUENCE [LARGE SCALE GENOMIC DNA]</scope>
    <source>
        <strain evidence="8">CCUG 53519</strain>
    </source>
</reference>
<feature type="transmembrane region" description="Helical" evidence="5">
    <location>
        <begin position="29"/>
        <end position="45"/>
    </location>
</feature>
<evidence type="ECO:0000256" key="2">
    <source>
        <dbReference type="ARBA" id="ARBA00022692"/>
    </source>
</evidence>
<organism evidence="7 8">
    <name type="scientific">Paenibacillus provencensis</name>
    <dbReference type="NCBI Taxonomy" id="441151"/>
    <lineage>
        <taxon>Bacteria</taxon>
        <taxon>Bacillati</taxon>
        <taxon>Bacillota</taxon>
        <taxon>Bacilli</taxon>
        <taxon>Bacillales</taxon>
        <taxon>Paenibacillaceae</taxon>
        <taxon>Paenibacillus</taxon>
    </lineage>
</organism>
<keyword evidence="7" id="KW-0436">Ligase</keyword>
<comment type="caution">
    <text evidence="7">The sequence shown here is derived from an EMBL/GenBank/DDBJ whole genome shotgun (WGS) entry which is preliminary data.</text>
</comment>
<accession>A0ABW3Q596</accession>
<feature type="transmembrane region" description="Helical" evidence="5">
    <location>
        <begin position="347"/>
        <end position="364"/>
    </location>
</feature>
<feature type="transmembrane region" description="Helical" evidence="5">
    <location>
        <begin position="226"/>
        <end position="244"/>
    </location>
</feature>
<dbReference type="PANTHER" id="PTHR37422:SF17">
    <property type="entry name" value="O-ANTIGEN LIGASE"/>
    <property type="match status" value="1"/>
</dbReference>
<dbReference type="GO" id="GO:0016874">
    <property type="term" value="F:ligase activity"/>
    <property type="evidence" value="ECO:0007669"/>
    <property type="project" value="UniProtKB-KW"/>
</dbReference>
<evidence type="ECO:0000259" key="6">
    <source>
        <dbReference type="Pfam" id="PF04932"/>
    </source>
</evidence>
<dbReference type="InterPro" id="IPR051533">
    <property type="entry name" value="WaaL-like"/>
</dbReference>
<sequence>MNKVFTISVFIIFCIPMLTQGYTYSLPVYALFTLIGLYCYVCLLPKQKEIWQTIGSNKLVTMFIVLVSFSFAWSDSTVYSLLEIYKFLIISLFCLFVVTRYTPNEYLKLLLISLSILSVVNLITSIILPSFAVHPVGSEHSGHWKGLLGHKNTLGTVTLLSCILNLSFLFKRNSLKMVHLSIIFVNFILLIKSGSSTALILSVLICTILLFIFTYYKLNSFSLKQFIFWISGAVTLSIACYVYINIDSFFGLFGKSSDLTGRTTIWTNLNDAMLQNWWFGYGYQGYWGKLDRVLSDSGGIILTSSHSGWRDLWLDVGFVGLALILVIILVTVYNLLVNIKLSDNTPYWLATLGILIFFPAYNITDSRFLNSIPIYWLLFLISVTYVSVQTRIKKLKVDSLLLCNKKPGSMFAEDFVRSTNIFK</sequence>
<comment type="subcellular location">
    <subcellularLocation>
        <location evidence="1">Membrane</location>
        <topology evidence="1">Multi-pass membrane protein</topology>
    </subcellularLocation>
</comment>
<feature type="transmembrane region" description="Helical" evidence="5">
    <location>
        <begin position="177"/>
        <end position="193"/>
    </location>
</feature>
<dbReference type="EMBL" id="JBHTKX010000001">
    <property type="protein sequence ID" value="MFD1129240.1"/>
    <property type="molecule type" value="Genomic_DNA"/>
</dbReference>
<feature type="transmembrane region" description="Helical" evidence="5">
    <location>
        <begin position="79"/>
        <end position="98"/>
    </location>
</feature>